<keyword evidence="4" id="KW-1185">Reference proteome</keyword>
<evidence type="ECO:0000256" key="1">
    <source>
        <dbReference type="SAM" id="MobiDB-lite"/>
    </source>
</evidence>
<feature type="compositionally biased region" description="Acidic residues" evidence="1">
    <location>
        <begin position="80"/>
        <end position="89"/>
    </location>
</feature>
<dbReference type="Pfam" id="PF10551">
    <property type="entry name" value="MULE"/>
    <property type="match status" value="1"/>
</dbReference>
<organism evidence="3 4">
    <name type="scientific">Glycine soja</name>
    <name type="common">Wild soybean</name>
    <dbReference type="NCBI Taxonomy" id="3848"/>
    <lineage>
        <taxon>Eukaryota</taxon>
        <taxon>Viridiplantae</taxon>
        <taxon>Streptophyta</taxon>
        <taxon>Embryophyta</taxon>
        <taxon>Tracheophyta</taxon>
        <taxon>Spermatophyta</taxon>
        <taxon>Magnoliopsida</taxon>
        <taxon>eudicotyledons</taxon>
        <taxon>Gunneridae</taxon>
        <taxon>Pentapetalae</taxon>
        <taxon>rosids</taxon>
        <taxon>fabids</taxon>
        <taxon>Fabales</taxon>
        <taxon>Fabaceae</taxon>
        <taxon>Papilionoideae</taxon>
        <taxon>50 kb inversion clade</taxon>
        <taxon>NPAAA clade</taxon>
        <taxon>indigoferoid/millettioid clade</taxon>
        <taxon>Phaseoleae</taxon>
        <taxon>Glycine</taxon>
        <taxon>Glycine subgen. Soja</taxon>
    </lineage>
</organism>
<gene>
    <name evidence="3" type="ORF">D0Y65_026664</name>
</gene>
<dbReference type="PANTHER" id="PTHR47718:SF13">
    <property type="entry name" value="OS09G0290500 PROTEIN"/>
    <property type="match status" value="1"/>
</dbReference>
<sequence>MEERTRHHRVTVGSSSSLLSVVVATANGRTRNFERSEEHCSPQFLTPTKGIVFSSSTLVLSDSLSNDDGVRFDDNKSENDSDVGCEDGAEEQHGSLHEEKRISYLTGDEIKGLHWESEDSVFQFYTRYARCHGLKHLFWGNGSSKVDYECFSDVRAFDTTYKKTKYNNPLVIFSGCNHHSQITIFGASLLANETTNMYKWVLWTFLKTMNKQPKSIVTDGDGAMREAIKEVFPNAIHHLCGWHLSPLGPSRRFLQKAVASGGSNPARLGELGGNHLPYFAINRGGNEEGKGPAP</sequence>
<accession>A0A445IKW4</accession>
<feature type="compositionally biased region" description="Basic and acidic residues" evidence="1">
    <location>
        <begin position="70"/>
        <end position="79"/>
    </location>
</feature>
<reference evidence="3 4" key="1">
    <citation type="submission" date="2018-09" db="EMBL/GenBank/DDBJ databases">
        <title>A high-quality reference genome of wild soybean provides a powerful tool to mine soybean genomes.</title>
        <authorList>
            <person name="Xie M."/>
            <person name="Chung C.Y.L."/>
            <person name="Li M.-W."/>
            <person name="Wong F.-L."/>
            <person name="Chan T.-F."/>
            <person name="Lam H.-M."/>
        </authorList>
    </citation>
    <scope>NUCLEOTIDE SEQUENCE [LARGE SCALE GENOMIC DNA]</scope>
    <source>
        <strain evidence="4">cv. W05</strain>
        <tissue evidence="3">Hypocotyl of etiolated seedlings</tissue>
    </source>
</reference>
<dbReference type="AlphaFoldDB" id="A0A445IKW4"/>
<proteinExistence type="predicted"/>
<dbReference type="EMBL" id="QZWG01000010">
    <property type="protein sequence ID" value="RZB86681.1"/>
    <property type="molecule type" value="Genomic_DNA"/>
</dbReference>
<dbReference type="InterPro" id="IPR018289">
    <property type="entry name" value="MULE_transposase_dom"/>
</dbReference>
<evidence type="ECO:0000259" key="2">
    <source>
        <dbReference type="Pfam" id="PF10551"/>
    </source>
</evidence>
<dbReference type="Proteomes" id="UP000289340">
    <property type="component" value="Chromosome 10"/>
</dbReference>
<feature type="domain" description="MULE transposase" evidence="2">
    <location>
        <begin position="156"/>
        <end position="244"/>
    </location>
</feature>
<comment type="caution">
    <text evidence="3">The sequence shown here is derived from an EMBL/GenBank/DDBJ whole genome shotgun (WGS) entry which is preliminary data.</text>
</comment>
<feature type="region of interest" description="Disordered" evidence="1">
    <location>
        <begin position="70"/>
        <end position="96"/>
    </location>
</feature>
<protein>
    <submittedName>
        <fullName evidence="3">Protein FAR-RED IMPAIRED RESPONSE 1</fullName>
    </submittedName>
</protein>
<evidence type="ECO:0000313" key="4">
    <source>
        <dbReference type="Proteomes" id="UP000289340"/>
    </source>
</evidence>
<dbReference type="PANTHER" id="PTHR47718">
    <property type="entry name" value="OS01G0519700 PROTEIN"/>
    <property type="match status" value="1"/>
</dbReference>
<evidence type="ECO:0000313" key="3">
    <source>
        <dbReference type="EMBL" id="RZB86681.1"/>
    </source>
</evidence>
<name>A0A445IKW4_GLYSO</name>